<dbReference type="Proteomes" id="UP001283361">
    <property type="component" value="Unassembled WGS sequence"/>
</dbReference>
<comment type="caution">
    <text evidence="1">The sequence shown here is derived from an EMBL/GenBank/DDBJ whole genome shotgun (WGS) entry which is preliminary data.</text>
</comment>
<reference evidence="1" key="1">
    <citation type="journal article" date="2023" name="G3 (Bethesda)">
        <title>A reference genome for the long-term kleptoplast-retaining sea slug Elysia crispata morphotype clarki.</title>
        <authorList>
            <person name="Eastman K.E."/>
            <person name="Pendleton A.L."/>
            <person name="Shaikh M.A."/>
            <person name="Suttiyut T."/>
            <person name="Ogas R."/>
            <person name="Tomko P."/>
            <person name="Gavelis G."/>
            <person name="Widhalm J.R."/>
            <person name="Wisecaver J.H."/>
        </authorList>
    </citation>
    <scope>NUCLEOTIDE SEQUENCE</scope>
    <source>
        <strain evidence="1">ECLA1</strain>
    </source>
</reference>
<dbReference type="AlphaFoldDB" id="A0AAE0YGN7"/>
<dbReference type="EMBL" id="JAWDGP010006247">
    <property type="protein sequence ID" value="KAK3744809.1"/>
    <property type="molecule type" value="Genomic_DNA"/>
</dbReference>
<accession>A0AAE0YGN7</accession>
<sequence length="273" mass="31038">MIIAANELLELTDWDIKLFGHEDVTRGKLEHKIKSLLKTLPSTHATAFGMEFTPPEQKWTFFPHTQVAALNGSRGTEGLTTGDDATSWDANIGNNKHLGQWPVNYIKTPVDNIIDTRAATQVNKVRMAHLRNTHGLYGATTVRWHFERKANGILPYNYFANLNLTYFSEVEWILATPAPSYLPIGPGGCDDRTDGTRSFYNTNRFGQRVFGRRRRRRVFGKLSETHPVADRVLLRAMKQVYDHQGEPKRPKVHGFLINTPLEDDELLTTPVLK</sequence>
<evidence type="ECO:0000313" key="2">
    <source>
        <dbReference type="Proteomes" id="UP001283361"/>
    </source>
</evidence>
<organism evidence="1 2">
    <name type="scientific">Elysia crispata</name>
    <name type="common">lettuce slug</name>
    <dbReference type="NCBI Taxonomy" id="231223"/>
    <lineage>
        <taxon>Eukaryota</taxon>
        <taxon>Metazoa</taxon>
        <taxon>Spiralia</taxon>
        <taxon>Lophotrochozoa</taxon>
        <taxon>Mollusca</taxon>
        <taxon>Gastropoda</taxon>
        <taxon>Heterobranchia</taxon>
        <taxon>Euthyneura</taxon>
        <taxon>Panpulmonata</taxon>
        <taxon>Sacoglossa</taxon>
        <taxon>Placobranchoidea</taxon>
        <taxon>Plakobranchidae</taxon>
        <taxon>Elysia</taxon>
    </lineage>
</organism>
<proteinExistence type="predicted"/>
<gene>
    <name evidence="1" type="ORF">RRG08_042193</name>
</gene>
<protein>
    <submittedName>
        <fullName evidence="1">Uncharacterized protein</fullName>
    </submittedName>
</protein>
<name>A0AAE0YGN7_9GAST</name>
<evidence type="ECO:0000313" key="1">
    <source>
        <dbReference type="EMBL" id="KAK3744809.1"/>
    </source>
</evidence>
<keyword evidence="2" id="KW-1185">Reference proteome</keyword>